<gene>
    <name evidence="1" type="ORF">DDZ18_02920</name>
</gene>
<evidence type="ECO:0000313" key="1">
    <source>
        <dbReference type="EMBL" id="PWE18572.1"/>
    </source>
</evidence>
<dbReference type="RefSeq" id="WP_109251846.1">
    <property type="nucleotide sequence ID" value="NZ_QEXV01000001.1"/>
</dbReference>
<keyword evidence="2" id="KW-1185">Reference proteome</keyword>
<sequence length="110" mass="12051">MRRHNWYGRSGRGYVFDVFELGAALAETAGVYILARLDGEDGYFDPLYVGECECLNARAGRGIDSHDRIDAARHAGATHVHALAVDGGAMTRRAIGLDLRNRLHPPCNRG</sequence>
<accession>A0A2U2BX35</accession>
<protein>
    <submittedName>
        <fullName evidence="1">Uncharacterized protein</fullName>
    </submittedName>
</protein>
<reference evidence="2" key="1">
    <citation type="submission" date="2018-05" db="EMBL/GenBank/DDBJ databases">
        <authorList>
            <person name="Liu B.-T."/>
        </authorList>
    </citation>
    <scope>NUCLEOTIDE SEQUENCE [LARGE SCALE GENOMIC DNA]</scope>
    <source>
        <strain evidence="2">WD6-1</strain>
    </source>
</reference>
<proteinExistence type="predicted"/>
<dbReference type="AlphaFoldDB" id="A0A2U2BX35"/>
<dbReference type="EMBL" id="QEXV01000001">
    <property type="protein sequence ID" value="PWE18572.1"/>
    <property type="molecule type" value="Genomic_DNA"/>
</dbReference>
<dbReference type="OrthoDB" id="8238268at2"/>
<comment type="caution">
    <text evidence="1">The sequence shown here is derived from an EMBL/GenBank/DDBJ whole genome shotgun (WGS) entry which is preliminary data.</text>
</comment>
<dbReference type="Proteomes" id="UP000245168">
    <property type="component" value="Unassembled WGS sequence"/>
</dbReference>
<evidence type="ECO:0000313" key="2">
    <source>
        <dbReference type="Proteomes" id="UP000245168"/>
    </source>
</evidence>
<name>A0A2U2BX35_9PROT</name>
<organism evidence="1 2">
    <name type="scientific">Marinicauda salina</name>
    <dbReference type="NCBI Taxonomy" id="2135793"/>
    <lineage>
        <taxon>Bacteria</taxon>
        <taxon>Pseudomonadati</taxon>
        <taxon>Pseudomonadota</taxon>
        <taxon>Alphaproteobacteria</taxon>
        <taxon>Maricaulales</taxon>
        <taxon>Maricaulaceae</taxon>
        <taxon>Marinicauda</taxon>
    </lineage>
</organism>